<sequence length="236" mass="26214">MPRKSSARKRPGIKEGMIRGKDVAPSVNPPVIMAVPMTAEKWKESLAFYAPDDDKENKGATIKVDDLYNHLKIPRKVADTVPVAEGGTPAASVDTKVRGTFVVQKVDGSGLREVNVEGWDGLNKLQESHQWRGMKLQESEGITLRGKKLKEAFPDPFTTGADRPQGSTALPNDEFIPLMMGPYSRQLYIYDFLDRLLTEKHTHENTLIFKEDTTYDPAGNIATKTRYPGNLPATES</sequence>
<accession>A0A0F8ZIS3</accession>
<evidence type="ECO:0000313" key="2">
    <source>
        <dbReference type="EMBL" id="KKK85910.1"/>
    </source>
</evidence>
<dbReference type="AlphaFoldDB" id="A0A0F8ZIS3"/>
<comment type="caution">
    <text evidence="2">The sequence shown here is derived from an EMBL/GenBank/DDBJ whole genome shotgun (WGS) entry which is preliminary data.</text>
</comment>
<evidence type="ECO:0000256" key="1">
    <source>
        <dbReference type="SAM" id="MobiDB-lite"/>
    </source>
</evidence>
<organism evidence="2">
    <name type="scientific">marine sediment metagenome</name>
    <dbReference type="NCBI Taxonomy" id="412755"/>
    <lineage>
        <taxon>unclassified sequences</taxon>
        <taxon>metagenomes</taxon>
        <taxon>ecological metagenomes</taxon>
    </lineage>
</organism>
<feature type="non-terminal residue" evidence="2">
    <location>
        <position position="236"/>
    </location>
</feature>
<reference evidence="2" key="1">
    <citation type="journal article" date="2015" name="Nature">
        <title>Complex archaea that bridge the gap between prokaryotes and eukaryotes.</title>
        <authorList>
            <person name="Spang A."/>
            <person name="Saw J.H."/>
            <person name="Jorgensen S.L."/>
            <person name="Zaremba-Niedzwiedzka K."/>
            <person name="Martijn J."/>
            <person name="Lind A.E."/>
            <person name="van Eijk R."/>
            <person name="Schleper C."/>
            <person name="Guy L."/>
            <person name="Ettema T.J."/>
        </authorList>
    </citation>
    <scope>NUCLEOTIDE SEQUENCE</scope>
</reference>
<gene>
    <name evidence="2" type="ORF">LCGC14_2768530</name>
</gene>
<feature type="compositionally biased region" description="Basic and acidic residues" evidence="1">
    <location>
        <begin position="12"/>
        <end position="22"/>
    </location>
</feature>
<protein>
    <submittedName>
        <fullName evidence="2">Uncharacterized protein</fullName>
    </submittedName>
</protein>
<proteinExistence type="predicted"/>
<dbReference type="EMBL" id="LAZR01051091">
    <property type="protein sequence ID" value="KKK85910.1"/>
    <property type="molecule type" value="Genomic_DNA"/>
</dbReference>
<name>A0A0F8ZIS3_9ZZZZ</name>
<feature type="compositionally biased region" description="Basic residues" evidence="1">
    <location>
        <begin position="1"/>
        <end position="11"/>
    </location>
</feature>
<feature type="region of interest" description="Disordered" evidence="1">
    <location>
        <begin position="1"/>
        <end position="22"/>
    </location>
</feature>